<dbReference type="SUPFAM" id="SSF54791">
    <property type="entry name" value="Eukaryotic type KH-domain (KH-domain type I)"/>
    <property type="match status" value="2"/>
</dbReference>
<dbReference type="Pfam" id="PF23469">
    <property type="entry name" value="KH_12"/>
    <property type="match status" value="1"/>
</dbReference>
<sequence>MSAERKSKWDEQGEAGAKPGPDAAAAAAAAVAAKIAAQYGASSSASSGGHDARSPSAGDVRKPDLHDAEFTHDIEINDQRNRYMLTKGQTQKQLEEETGASVTTKGTWYPDKSLATAQDPPLFLHISATTKEILDKAIAAINELMAQDVPQLIEDRHAKRLEYEAQRRAHAPPGRREWPEEKVFIGLDSMRNFNVRAKTVGPGGVFVKYIQGETGCRVQIKGLGSAFKDPNTGMESQEPMHIHLTGPDAAKVAEAKELAMDLLDTVRTRHAEAQQATMAQWGPHTHMQAGMPGYGSPGAYGQGAQQGYGAYPGWDQQQQAQMQPQQPQQAHPPQPQGEAPPLPDDAPPPPPPEDEAPPPPAEPAKKKKTPEEEAMDKYWNDYITWEKSYVEYHKRLPTKDEGGQDVPPEYRTAQNGR</sequence>
<dbReference type="FunFam" id="3.30.1370.10:FF:000051">
    <property type="entry name" value="Putative kh domain-containing protein"/>
    <property type="match status" value="1"/>
</dbReference>
<feature type="region of interest" description="Disordered" evidence="2">
    <location>
        <begin position="396"/>
        <end position="417"/>
    </location>
</feature>
<feature type="domain" description="KHDC4/BBP-like KH-domain type I" evidence="3">
    <location>
        <begin position="191"/>
        <end position="264"/>
    </location>
</feature>
<proteinExistence type="predicted"/>
<dbReference type="InterPro" id="IPR056149">
    <property type="entry name" value="PRP5/DDX46/KHDC4_KH"/>
</dbReference>
<dbReference type="InterPro" id="IPR031121">
    <property type="entry name" value="RIK/BLOM7"/>
</dbReference>
<dbReference type="PANTHER" id="PTHR15744:SF0">
    <property type="entry name" value="KH HOMOLOGY DOMAIN-CONTAINING PROTEIN 4"/>
    <property type="match status" value="1"/>
</dbReference>
<dbReference type="InterPro" id="IPR047890">
    <property type="entry name" value="KHDC4_KH-I_first"/>
</dbReference>
<evidence type="ECO:0000313" key="6">
    <source>
        <dbReference type="Proteomes" id="UP000245768"/>
    </source>
</evidence>
<feature type="compositionally biased region" description="Basic and acidic residues" evidence="2">
    <location>
        <begin position="59"/>
        <end position="71"/>
    </location>
</feature>
<dbReference type="AlphaFoldDB" id="A0A316YV18"/>
<dbReference type="Proteomes" id="UP000245768">
    <property type="component" value="Unassembled WGS sequence"/>
</dbReference>
<dbReference type="GO" id="GO:0005634">
    <property type="term" value="C:nucleus"/>
    <property type="evidence" value="ECO:0007669"/>
    <property type="project" value="InterPro"/>
</dbReference>
<dbReference type="InterPro" id="IPR055256">
    <property type="entry name" value="KH_1_KHDC4/BBP-like"/>
</dbReference>
<evidence type="ECO:0000313" key="5">
    <source>
        <dbReference type="EMBL" id="PWN93091.1"/>
    </source>
</evidence>
<dbReference type="OrthoDB" id="397265at2759"/>
<dbReference type="GeneID" id="37042287"/>
<reference evidence="5 6" key="1">
    <citation type="journal article" date="2018" name="Mol. Biol. Evol.">
        <title>Broad Genomic Sampling Reveals a Smut Pathogenic Ancestry of the Fungal Clade Ustilaginomycotina.</title>
        <authorList>
            <person name="Kijpornyongpan T."/>
            <person name="Mondo S.J."/>
            <person name="Barry K."/>
            <person name="Sandor L."/>
            <person name="Lee J."/>
            <person name="Lipzen A."/>
            <person name="Pangilinan J."/>
            <person name="LaButti K."/>
            <person name="Hainaut M."/>
            <person name="Henrissat B."/>
            <person name="Grigoriev I.V."/>
            <person name="Spatafora J.W."/>
            <person name="Aime M.C."/>
        </authorList>
    </citation>
    <scope>NUCLEOTIDE SEQUENCE [LARGE SCALE GENOMIC DNA]</scope>
    <source>
        <strain evidence="5 6">MCA 4198</strain>
    </source>
</reference>
<protein>
    <submittedName>
        <fullName evidence="5">Uncharacterized protein</fullName>
    </submittedName>
</protein>
<dbReference type="CDD" id="cd22386">
    <property type="entry name" value="KH-I_KHDC4_rpt2"/>
    <property type="match status" value="1"/>
</dbReference>
<evidence type="ECO:0000259" key="3">
    <source>
        <dbReference type="Pfam" id="PF22675"/>
    </source>
</evidence>
<dbReference type="STRING" id="215250.A0A316YV18"/>
<feature type="region of interest" description="Disordered" evidence="2">
    <location>
        <begin position="1"/>
        <end position="71"/>
    </location>
</feature>
<feature type="region of interest" description="Disordered" evidence="2">
    <location>
        <begin position="305"/>
        <end position="374"/>
    </location>
</feature>
<organism evidence="5 6">
    <name type="scientific">Acaromyces ingoldii</name>
    <dbReference type="NCBI Taxonomy" id="215250"/>
    <lineage>
        <taxon>Eukaryota</taxon>
        <taxon>Fungi</taxon>
        <taxon>Dikarya</taxon>
        <taxon>Basidiomycota</taxon>
        <taxon>Ustilaginomycotina</taxon>
        <taxon>Exobasidiomycetes</taxon>
        <taxon>Exobasidiales</taxon>
        <taxon>Cryptobasidiaceae</taxon>
        <taxon>Acaromyces</taxon>
    </lineage>
</organism>
<feature type="compositionally biased region" description="Low complexity" evidence="2">
    <location>
        <begin position="307"/>
        <end position="329"/>
    </location>
</feature>
<evidence type="ECO:0000256" key="2">
    <source>
        <dbReference type="SAM" id="MobiDB-lite"/>
    </source>
</evidence>
<accession>A0A316YV18</accession>
<gene>
    <name evidence="5" type="ORF">FA10DRAFT_263792</name>
</gene>
<feature type="compositionally biased region" description="Pro residues" evidence="2">
    <location>
        <begin position="330"/>
        <end position="362"/>
    </location>
</feature>
<dbReference type="EMBL" id="KZ819634">
    <property type="protein sequence ID" value="PWN93091.1"/>
    <property type="molecule type" value="Genomic_DNA"/>
</dbReference>
<dbReference type="PANTHER" id="PTHR15744">
    <property type="entry name" value="BLOM7"/>
    <property type="match status" value="1"/>
</dbReference>
<dbReference type="CDD" id="cd22385">
    <property type="entry name" value="KH-I_KHDC4_rpt1"/>
    <property type="match status" value="1"/>
</dbReference>
<dbReference type="PROSITE" id="PS50084">
    <property type="entry name" value="KH_TYPE_1"/>
    <property type="match status" value="1"/>
</dbReference>
<feature type="compositionally biased region" description="Basic and acidic residues" evidence="2">
    <location>
        <begin position="1"/>
        <end position="11"/>
    </location>
</feature>
<dbReference type="InterPro" id="IPR047889">
    <property type="entry name" value="KHDC4_KH-I_second"/>
</dbReference>
<dbReference type="Gene3D" id="3.30.1370.10">
    <property type="entry name" value="K Homology domain, type 1"/>
    <property type="match status" value="2"/>
</dbReference>
<dbReference type="InParanoid" id="A0A316YV18"/>
<evidence type="ECO:0000259" key="4">
    <source>
        <dbReference type="Pfam" id="PF23469"/>
    </source>
</evidence>
<dbReference type="GO" id="GO:0003723">
    <property type="term" value="F:RNA binding"/>
    <property type="evidence" value="ECO:0007669"/>
    <property type="project" value="UniProtKB-UniRule"/>
</dbReference>
<dbReference type="Pfam" id="PF22675">
    <property type="entry name" value="KH-I_KHDC4-BBP"/>
    <property type="match status" value="1"/>
</dbReference>
<dbReference type="FunFam" id="3.30.1370.10:FF:000037">
    <property type="entry name" value="KH domain protein"/>
    <property type="match status" value="1"/>
</dbReference>
<feature type="compositionally biased region" description="Low complexity" evidence="2">
    <location>
        <begin position="15"/>
        <end position="49"/>
    </location>
</feature>
<feature type="domain" description="ATP-dependent RNA helicase PRP5/DDX46/KHDC4 KH" evidence="4">
    <location>
        <begin position="72"/>
        <end position="150"/>
    </location>
</feature>
<keyword evidence="6" id="KW-1185">Reference proteome</keyword>
<dbReference type="InterPro" id="IPR036612">
    <property type="entry name" value="KH_dom_type_1_sf"/>
</dbReference>
<keyword evidence="1" id="KW-0694">RNA-binding</keyword>
<name>A0A316YV18_9BASI</name>
<evidence type="ECO:0000256" key="1">
    <source>
        <dbReference type="PROSITE-ProRule" id="PRU00117"/>
    </source>
</evidence>
<dbReference type="RefSeq" id="XP_025380289.1">
    <property type="nucleotide sequence ID" value="XM_025520371.1"/>
</dbReference>